<dbReference type="InterPro" id="IPR036371">
    <property type="entry name" value="TPK_B1-bd_sf"/>
</dbReference>
<evidence type="ECO:0000259" key="6">
    <source>
        <dbReference type="SMART" id="SM00983"/>
    </source>
</evidence>
<gene>
    <name evidence="8" type="ORF">DEACI_0842</name>
    <name evidence="7" type="ORF">DEACI_3428</name>
</gene>
<evidence type="ECO:0000313" key="9">
    <source>
        <dbReference type="Proteomes" id="UP001071230"/>
    </source>
</evidence>
<dbReference type="SMART" id="SM00983">
    <property type="entry name" value="TPK_B1_binding"/>
    <property type="match status" value="1"/>
</dbReference>
<dbReference type="CDD" id="cd07995">
    <property type="entry name" value="TPK"/>
    <property type="match status" value="1"/>
</dbReference>
<proteinExistence type="predicted"/>
<dbReference type="EMBL" id="LR746496">
    <property type="protein sequence ID" value="CAA7602749.1"/>
    <property type="molecule type" value="Genomic_DNA"/>
</dbReference>
<dbReference type="Pfam" id="PF04263">
    <property type="entry name" value="TPK_catalytic"/>
    <property type="match status" value="1"/>
</dbReference>
<keyword evidence="3" id="KW-0418">Kinase</keyword>
<dbReference type="InterPro" id="IPR053149">
    <property type="entry name" value="TPK"/>
</dbReference>
<dbReference type="RefSeq" id="WP_240986069.1">
    <property type="nucleotide sequence ID" value="NZ_CDGJ01000027.1"/>
</dbReference>
<organism evidence="7">
    <name type="scientific">Acididesulfobacillus acetoxydans</name>
    <dbReference type="NCBI Taxonomy" id="1561005"/>
    <lineage>
        <taxon>Bacteria</taxon>
        <taxon>Bacillati</taxon>
        <taxon>Bacillota</taxon>
        <taxon>Clostridia</taxon>
        <taxon>Eubacteriales</taxon>
        <taxon>Peptococcaceae</taxon>
        <taxon>Acididesulfobacillus</taxon>
    </lineage>
</organism>
<dbReference type="EC" id="2.7.6.2" evidence="5"/>
<dbReference type="SUPFAM" id="SSF63862">
    <property type="entry name" value="Thiamin pyrophosphokinase, substrate-binding domain"/>
    <property type="match status" value="1"/>
</dbReference>
<dbReference type="PANTHER" id="PTHR41299:SF1">
    <property type="entry name" value="THIAMINE PYROPHOSPHOKINASE"/>
    <property type="match status" value="1"/>
</dbReference>
<dbReference type="InterPro" id="IPR036759">
    <property type="entry name" value="TPK_catalytic_sf"/>
</dbReference>
<dbReference type="GO" id="GO:0006772">
    <property type="term" value="P:thiamine metabolic process"/>
    <property type="evidence" value="ECO:0007669"/>
    <property type="project" value="UniProtKB-UniRule"/>
</dbReference>
<dbReference type="PANTHER" id="PTHR41299">
    <property type="entry name" value="THIAMINE PYROPHOSPHOKINASE"/>
    <property type="match status" value="1"/>
</dbReference>
<dbReference type="GO" id="GO:0005524">
    <property type="term" value="F:ATP binding"/>
    <property type="evidence" value="ECO:0007669"/>
    <property type="project" value="UniProtKB-KW"/>
</dbReference>
<evidence type="ECO:0000256" key="3">
    <source>
        <dbReference type="ARBA" id="ARBA00022777"/>
    </source>
</evidence>
<accession>A0A8S0W9P0</accession>
<keyword evidence="1 7" id="KW-0808">Transferase</keyword>
<dbReference type="NCBIfam" id="TIGR01378">
    <property type="entry name" value="thi_PPkinase"/>
    <property type="match status" value="1"/>
</dbReference>
<dbReference type="GO" id="GO:0030975">
    <property type="term" value="F:thiamine binding"/>
    <property type="evidence" value="ECO:0007669"/>
    <property type="project" value="InterPro"/>
</dbReference>
<dbReference type="Proteomes" id="UP000836597">
    <property type="component" value="Chromosome"/>
</dbReference>
<evidence type="ECO:0000313" key="8">
    <source>
        <dbReference type="EMBL" id="CEJ06394.1"/>
    </source>
</evidence>
<dbReference type="Proteomes" id="UP001071230">
    <property type="component" value="Unassembled WGS sequence"/>
</dbReference>
<reference evidence="8" key="1">
    <citation type="submission" date="2014-11" db="EMBL/GenBank/DDBJ databases">
        <authorList>
            <person name="Hornung B.V."/>
        </authorList>
    </citation>
    <scope>NUCLEOTIDE SEQUENCE</scope>
    <source>
        <strain evidence="8">INE</strain>
    </source>
</reference>
<evidence type="ECO:0000313" key="7">
    <source>
        <dbReference type="EMBL" id="CAA7602749.1"/>
    </source>
</evidence>
<keyword evidence="4" id="KW-0067">ATP-binding</keyword>
<keyword evidence="2" id="KW-0547">Nucleotide-binding</keyword>
<protein>
    <recommendedName>
        <fullName evidence="5">Thiamine diphosphokinase</fullName>
        <ecNumber evidence="5">2.7.6.2</ecNumber>
    </recommendedName>
</protein>
<feature type="domain" description="Thiamin pyrophosphokinase thiamin-binding" evidence="6">
    <location>
        <begin position="141"/>
        <end position="205"/>
    </location>
</feature>
<sequence length="212" mass="23390">MRVSVLANGIWDADWGKDELAGAAYLVCADGGANSALNSGHFPQAVIGDLDSITPENLRRCRERRVEIRSYPREKDETDLELALAFAEGQALPGEEITLYGATGGRPDHFLGNLALLMAYARRGRKIRMKDPQQEMWIIRGREVLKGRAKQELSLIALSETALVTITGVHYPLDKAVLRQDSPRGLSNVFLGEEATVEVCRGQVLLILRFSS</sequence>
<dbReference type="Gene3D" id="3.40.50.10240">
    <property type="entry name" value="Thiamin pyrophosphokinase, catalytic domain"/>
    <property type="match status" value="1"/>
</dbReference>
<dbReference type="Pfam" id="PF04265">
    <property type="entry name" value="TPK_B1_binding"/>
    <property type="match status" value="1"/>
</dbReference>
<dbReference type="KEGG" id="aacx:DEACI_3428"/>
<dbReference type="GO" id="GO:0009229">
    <property type="term" value="P:thiamine diphosphate biosynthetic process"/>
    <property type="evidence" value="ECO:0007669"/>
    <property type="project" value="InterPro"/>
</dbReference>
<evidence type="ECO:0000256" key="1">
    <source>
        <dbReference type="ARBA" id="ARBA00022679"/>
    </source>
</evidence>
<dbReference type="EMBL" id="CDGJ01000027">
    <property type="protein sequence ID" value="CEJ06394.1"/>
    <property type="molecule type" value="Genomic_DNA"/>
</dbReference>
<dbReference type="GO" id="GO:0004788">
    <property type="term" value="F:thiamine diphosphokinase activity"/>
    <property type="evidence" value="ECO:0007669"/>
    <property type="project" value="UniProtKB-UniRule"/>
</dbReference>
<keyword evidence="9" id="KW-1185">Reference proteome</keyword>
<evidence type="ECO:0000256" key="4">
    <source>
        <dbReference type="ARBA" id="ARBA00022840"/>
    </source>
</evidence>
<evidence type="ECO:0000256" key="5">
    <source>
        <dbReference type="NCBIfam" id="TIGR01378"/>
    </source>
</evidence>
<dbReference type="InterPro" id="IPR007371">
    <property type="entry name" value="TPK_catalytic"/>
</dbReference>
<dbReference type="GO" id="GO:0016301">
    <property type="term" value="F:kinase activity"/>
    <property type="evidence" value="ECO:0007669"/>
    <property type="project" value="UniProtKB-KW"/>
</dbReference>
<dbReference type="AlphaFoldDB" id="A0A8S0W9P0"/>
<dbReference type="InterPro" id="IPR006282">
    <property type="entry name" value="Thi_PPkinase"/>
</dbReference>
<dbReference type="InterPro" id="IPR007373">
    <property type="entry name" value="Thiamin_PyroPKinase_B1-bd"/>
</dbReference>
<dbReference type="SUPFAM" id="SSF63999">
    <property type="entry name" value="Thiamin pyrophosphokinase, catalytic domain"/>
    <property type="match status" value="1"/>
</dbReference>
<evidence type="ECO:0000256" key="2">
    <source>
        <dbReference type="ARBA" id="ARBA00022741"/>
    </source>
</evidence>
<name>A0A8S0W9P0_9FIRM</name>
<reference evidence="7" key="2">
    <citation type="submission" date="2020-01" db="EMBL/GenBank/DDBJ databases">
        <authorList>
            <person name="Hornung B."/>
        </authorList>
    </citation>
    <scope>NUCLEOTIDE SEQUENCE</scope>
    <source>
        <strain evidence="7">PacBioINE</strain>
    </source>
</reference>